<dbReference type="Proteomes" id="UP000247551">
    <property type="component" value="Unassembled WGS sequence"/>
</dbReference>
<evidence type="ECO:0000313" key="6">
    <source>
        <dbReference type="EMBL" id="PYF77809.1"/>
    </source>
</evidence>
<feature type="domain" description="DTW" evidence="5">
    <location>
        <begin position="1"/>
        <end position="152"/>
    </location>
</feature>
<reference evidence="6 7" key="1">
    <citation type="submission" date="2018-06" db="EMBL/GenBank/DDBJ databases">
        <title>Genomic Encyclopedia of Type Strains, Phase III (KMG-III): the genomes of soil and plant-associated and newly described type strains.</title>
        <authorList>
            <person name="Whitman W."/>
        </authorList>
    </citation>
    <scope>NUCLEOTIDE SEQUENCE [LARGE SCALE GENOMIC DNA]</scope>
    <source>
        <strain evidence="6 7">CECT 7730</strain>
    </source>
</reference>
<evidence type="ECO:0000259" key="5">
    <source>
        <dbReference type="SMART" id="SM01144"/>
    </source>
</evidence>
<dbReference type="EMBL" id="QKLW01000016">
    <property type="protein sequence ID" value="PYF77809.1"/>
    <property type="molecule type" value="Genomic_DNA"/>
</dbReference>
<dbReference type="GO" id="GO:0016432">
    <property type="term" value="F:tRNA-uridine aminocarboxypropyltransferase activity"/>
    <property type="evidence" value="ECO:0007669"/>
    <property type="project" value="UniProtKB-EC"/>
</dbReference>
<protein>
    <recommendedName>
        <fullName evidence="1">tRNA-uridine aminocarboxypropyltransferase</fullName>
        <ecNumber evidence="1">2.5.1.25</ecNumber>
    </recommendedName>
</protein>
<evidence type="ECO:0000256" key="1">
    <source>
        <dbReference type="ARBA" id="ARBA00012386"/>
    </source>
</evidence>
<dbReference type="RefSeq" id="WP_110577457.1">
    <property type="nucleotide sequence ID" value="NZ_QKLW01000016.1"/>
</dbReference>
<dbReference type="PANTHER" id="PTHR21392:SF1">
    <property type="entry name" value="TRNA-URIDINE AMINOCARBOXYPROPYLTRANSFERASE"/>
    <property type="match status" value="1"/>
</dbReference>
<keyword evidence="4" id="KW-0819">tRNA processing</keyword>
<dbReference type="Pfam" id="PF03942">
    <property type="entry name" value="DTW"/>
    <property type="match status" value="1"/>
</dbReference>
<evidence type="ECO:0000313" key="7">
    <source>
        <dbReference type="Proteomes" id="UP000247551"/>
    </source>
</evidence>
<evidence type="ECO:0000256" key="2">
    <source>
        <dbReference type="ARBA" id="ARBA00022679"/>
    </source>
</evidence>
<dbReference type="InterPro" id="IPR005636">
    <property type="entry name" value="DTW"/>
</dbReference>
<keyword evidence="2" id="KW-0808">Transferase</keyword>
<accession>A0A318V1L3</accession>
<dbReference type="InterPro" id="IPR039262">
    <property type="entry name" value="DTWD2/TAPT"/>
</dbReference>
<evidence type="ECO:0000256" key="4">
    <source>
        <dbReference type="ARBA" id="ARBA00022694"/>
    </source>
</evidence>
<name>A0A318V1L3_9GAMM</name>
<keyword evidence="7" id="KW-1185">Reference proteome</keyword>
<dbReference type="EC" id="2.5.1.25" evidence="1"/>
<dbReference type="GO" id="GO:0008033">
    <property type="term" value="P:tRNA processing"/>
    <property type="evidence" value="ECO:0007669"/>
    <property type="project" value="UniProtKB-KW"/>
</dbReference>
<sequence>MIIWLLTHSEELKKKTGTGKLVEEIMGTDCKVIIWSRVAPNPDIINLPLNNSLLIFPDNNIDSTQSNQLPLNIENIIVIDGTWQQAQKMYNQSPYLKKFTHYEIKDMKSVFSKRRNQKTTGLCTAEVAIHLLNEYGHPLAPALQNRFTEFNQ</sequence>
<gene>
    <name evidence="6" type="ORF">DFP75_1168</name>
</gene>
<evidence type="ECO:0000256" key="3">
    <source>
        <dbReference type="ARBA" id="ARBA00022691"/>
    </source>
</evidence>
<dbReference type="SMART" id="SM01144">
    <property type="entry name" value="DTW"/>
    <property type="match status" value="1"/>
</dbReference>
<dbReference type="PANTHER" id="PTHR21392">
    <property type="entry name" value="TRNA-URIDINE AMINOCARBOXYPROPYLTRANSFERASE 2"/>
    <property type="match status" value="1"/>
</dbReference>
<organism evidence="6 7">
    <name type="scientific">Marinomonas alcarazii</name>
    <dbReference type="NCBI Taxonomy" id="491949"/>
    <lineage>
        <taxon>Bacteria</taxon>
        <taxon>Pseudomonadati</taxon>
        <taxon>Pseudomonadota</taxon>
        <taxon>Gammaproteobacteria</taxon>
        <taxon>Oceanospirillales</taxon>
        <taxon>Oceanospirillaceae</taxon>
        <taxon>Marinomonas</taxon>
    </lineage>
</organism>
<keyword evidence="3" id="KW-0949">S-adenosyl-L-methionine</keyword>
<dbReference type="AlphaFoldDB" id="A0A318V1L3"/>
<proteinExistence type="predicted"/>
<comment type="caution">
    <text evidence="6">The sequence shown here is derived from an EMBL/GenBank/DDBJ whole genome shotgun (WGS) entry which is preliminary data.</text>
</comment>